<evidence type="ECO:0000256" key="1">
    <source>
        <dbReference type="SAM" id="MobiDB-lite"/>
    </source>
</evidence>
<keyword evidence="3" id="KW-1185">Reference proteome</keyword>
<dbReference type="Ensembl" id="ENSSHBT00005018177.1">
    <property type="protein sequence ID" value="ENSSHBP00005015161.1"/>
    <property type="gene ID" value="ENSSHBG00005013279.1"/>
</dbReference>
<dbReference type="GeneTree" id="ENSGT00520000060565"/>
<organism evidence="2 3">
    <name type="scientific">Strigops habroptila</name>
    <name type="common">Kakapo</name>
    <dbReference type="NCBI Taxonomy" id="2489341"/>
    <lineage>
        <taxon>Eukaryota</taxon>
        <taxon>Metazoa</taxon>
        <taxon>Chordata</taxon>
        <taxon>Craniata</taxon>
        <taxon>Vertebrata</taxon>
        <taxon>Euteleostomi</taxon>
        <taxon>Archelosauria</taxon>
        <taxon>Archosauria</taxon>
        <taxon>Dinosauria</taxon>
        <taxon>Saurischia</taxon>
        <taxon>Theropoda</taxon>
        <taxon>Coelurosauria</taxon>
        <taxon>Aves</taxon>
        <taxon>Neognathae</taxon>
        <taxon>Neoaves</taxon>
        <taxon>Telluraves</taxon>
        <taxon>Australaves</taxon>
        <taxon>Psittaciformes</taxon>
        <taxon>Psittacidae</taxon>
        <taxon>Strigops</taxon>
    </lineage>
</organism>
<name>A0A672UIX6_STRHB</name>
<proteinExistence type="predicted"/>
<dbReference type="AlphaFoldDB" id="A0A672UIX6"/>
<reference evidence="2" key="2">
    <citation type="submission" date="2025-08" db="UniProtKB">
        <authorList>
            <consortium name="Ensembl"/>
        </authorList>
    </citation>
    <scope>IDENTIFICATION</scope>
</reference>
<reference evidence="2 3" key="1">
    <citation type="submission" date="2019-11" db="EMBL/GenBank/DDBJ databases">
        <title>Strigops habroptila (kakapo) genome, bStrHab1, primary haplotype, v2.</title>
        <authorList>
            <person name="Jarvis E.D."/>
            <person name="Howard J."/>
            <person name="Rhie A."/>
            <person name="Phillippy A."/>
            <person name="Korlach J."/>
            <person name="Digby A."/>
            <person name="Iorns D."/>
            <person name="Eason D."/>
            <person name="Robertson B."/>
            <person name="Raemaekers T."/>
            <person name="Howe K."/>
            <person name="Lewin H."/>
            <person name="Damas J."/>
            <person name="Hastie A."/>
            <person name="Tracey A."/>
            <person name="Chow W."/>
            <person name="Fedrigo O."/>
        </authorList>
    </citation>
    <scope>NUCLEOTIDE SEQUENCE [LARGE SCALE GENOMIC DNA]</scope>
</reference>
<protein>
    <submittedName>
        <fullName evidence="2">Uncharacterized protein</fullName>
    </submittedName>
</protein>
<dbReference type="Proteomes" id="UP000472266">
    <property type="component" value="Chromosome 21"/>
</dbReference>
<evidence type="ECO:0000313" key="2">
    <source>
        <dbReference type="Ensembl" id="ENSSHBP00005015161.1"/>
    </source>
</evidence>
<sequence>MGSKTPLRQGSKGERSSPSSAVAVPLEVEPELEDPVGKLAAEAMPVGILPLAVDNLEGDVLVGRPGVEAQDGKVLVVLTGLQEVLGRRALVDQVGVEDVELVALHDLGRRVVKVVVGLVVLVPLEARVHPVEEAGLTGPVLVSPEVSFACKGHLHAELCLVCTHSLLSLTEEDVISALRAPTCDLQLLTQEQQAMSVLLGLQHVGIEGQLVGAQQPGAVLPCIVVIQALLDQVLLHQHSLSLGLCILLSLWLRGRPWLYHLLWIQPARKREERTGTGMVPWFSAHLRSAYGRMGAQGCIFCPECPMGDPQMLPKGRASYLSLGEASSCLMMGKSGSLSTPCSCFNLYSFWRSTSCPCSYLARAM</sequence>
<dbReference type="InParanoid" id="A0A672UIX6"/>
<accession>A0A672UIX6</accession>
<feature type="region of interest" description="Disordered" evidence="1">
    <location>
        <begin position="1"/>
        <end position="27"/>
    </location>
</feature>
<reference evidence="2" key="3">
    <citation type="submission" date="2025-09" db="UniProtKB">
        <authorList>
            <consortium name="Ensembl"/>
        </authorList>
    </citation>
    <scope>IDENTIFICATION</scope>
</reference>
<evidence type="ECO:0000313" key="3">
    <source>
        <dbReference type="Proteomes" id="UP000472266"/>
    </source>
</evidence>